<feature type="signal peptide" evidence="1">
    <location>
        <begin position="1"/>
        <end position="19"/>
    </location>
</feature>
<organism evidence="2 3">
    <name type="scientific">Adineta ricciae</name>
    <name type="common">Rotifer</name>
    <dbReference type="NCBI Taxonomy" id="249248"/>
    <lineage>
        <taxon>Eukaryota</taxon>
        <taxon>Metazoa</taxon>
        <taxon>Spiralia</taxon>
        <taxon>Gnathifera</taxon>
        <taxon>Rotifera</taxon>
        <taxon>Eurotatoria</taxon>
        <taxon>Bdelloidea</taxon>
        <taxon>Adinetida</taxon>
        <taxon>Adinetidae</taxon>
        <taxon>Adineta</taxon>
    </lineage>
</organism>
<dbReference type="AlphaFoldDB" id="A0A813XFU4"/>
<keyword evidence="1" id="KW-0732">Signal</keyword>
<sequence length="260" mass="30687">MKFNLCLLILLLLHHYVSTEESPKFCLCVLKSILQEYSLLTSDRLPPRYRPLNPSDIGFYVVPSRWKPVNNATWSELAAMINAPTGMYSHISINRKDPLQNGLQLNSRQTAYLADIVADYQSMMYKVDLYHEKIIQNHTKSCSQEVKSNSFDSNQTFNFKHWCVYLYVECEKHERQRWTVEKEFKKDYAAQYHQCFWNNCVVMWCGHYDSFLCTERARRISNQPLNVAYNMAITWSSNGYNLMNDNCATFANDYDRRLPF</sequence>
<reference evidence="2" key="1">
    <citation type="submission" date="2021-02" db="EMBL/GenBank/DDBJ databases">
        <authorList>
            <person name="Nowell W R."/>
        </authorList>
    </citation>
    <scope>NUCLEOTIDE SEQUENCE</scope>
</reference>
<proteinExistence type="predicted"/>
<dbReference type="EMBL" id="CAJNOR010000295">
    <property type="protein sequence ID" value="CAF0870946.1"/>
    <property type="molecule type" value="Genomic_DNA"/>
</dbReference>
<keyword evidence="3" id="KW-1185">Reference proteome</keyword>
<dbReference type="Proteomes" id="UP000663828">
    <property type="component" value="Unassembled WGS sequence"/>
</dbReference>
<name>A0A813XFU4_ADIRI</name>
<accession>A0A813XFU4</accession>
<protein>
    <submittedName>
        <fullName evidence="2">Uncharacterized protein</fullName>
    </submittedName>
</protein>
<gene>
    <name evidence="2" type="ORF">XAT740_LOCUS6490</name>
</gene>
<feature type="chain" id="PRO_5032671213" evidence="1">
    <location>
        <begin position="20"/>
        <end position="260"/>
    </location>
</feature>
<comment type="caution">
    <text evidence="2">The sequence shown here is derived from an EMBL/GenBank/DDBJ whole genome shotgun (WGS) entry which is preliminary data.</text>
</comment>
<evidence type="ECO:0000313" key="2">
    <source>
        <dbReference type="EMBL" id="CAF0870946.1"/>
    </source>
</evidence>
<evidence type="ECO:0000313" key="3">
    <source>
        <dbReference type="Proteomes" id="UP000663828"/>
    </source>
</evidence>
<evidence type="ECO:0000256" key="1">
    <source>
        <dbReference type="SAM" id="SignalP"/>
    </source>
</evidence>